<evidence type="ECO:0000256" key="2">
    <source>
        <dbReference type="ARBA" id="ARBA00022448"/>
    </source>
</evidence>
<organism evidence="8 9">
    <name type="scientific">Nonomuraea composti</name>
    <dbReference type="NCBI Taxonomy" id="2720023"/>
    <lineage>
        <taxon>Bacteria</taxon>
        <taxon>Bacillati</taxon>
        <taxon>Actinomycetota</taxon>
        <taxon>Actinomycetes</taxon>
        <taxon>Streptosporangiales</taxon>
        <taxon>Streptosporangiaceae</taxon>
        <taxon>Nonomuraea</taxon>
    </lineage>
</organism>
<name>A0ABX1BBI7_9ACTN</name>
<evidence type="ECO:0000313" key="8">
    <source>
        <dbReference type="EMBL" id="NJP92508.1"/>
    </source>
</evidence>
<evidence type="ECO:0000256" key="7">
    <source>
        <dbReference type="SAM" id="Phobius"/>
    </source>
</evidence>
<feature type="transmembrane region" description="Helical" evidence="7">
    <location>
        <begin position="423"/>
        <end position="444"/>
    </location>
</feature>
<dbReference type="InterPro" id="IPR002528">
    <property type="entry name" value="MATE_fam"/>
</dbReference>
<keyword evidence="6 7" id="KW-0472">Membrane</keyword>
<feature type="transmembrane region" description="Helical" evidence="7">
    <location>
        <begin position="173"/>
        <end position="191"/>
    </location>
</feature>
<dbReference type="Proteomes" id="UP000696294">
    <property type="component" value="Unassembled WGS sequence"/>
</dbReference>
<feature type="transmembrane region" description="Helical" evidence="7">
    <location>
        <begin position="450"/>
        <end position="469"/>
    </location>
</feature>
<dbReference type="PANTHER" id="PTHR43549:SF3">
    <property type="entry name" value="MULTIDRUG RESISTANCE PROTEIN YPNP-RELATED"/>
    <property type="match status" value="1"/>
</dbReference>
<comment type="subcellular location">
    <subcellularLocation>
        <location evidence="1">Cell membrane</location>
        <topology evidence="1">Multi-pass membrane protein</topology>
    </subcellularLocation>
</comment>
<keyword evidence="3" id="KW-1003">Cell membrane</keyword>
<feature type="transmembrane region" description="Helical" evidence="7">
    <location>
        <begin position="92"/>
        <end position="117"/>
    </location>
</feature>
<evidence type="ECO:0000256" key="6">
    <source>
        <dbReference type="ARBA" id="ARBA00023136"/>
    </source>
</evidence>
<keyword evidence="9" id="KW-1185">Reference proteome</keyword>
<evidence type="ECO:0000256" key="5">
    <source>
        <dbReference type="ARBA" id="ARBA00022989"/>
    </source>
</evidence>
<feature type="transmembrane region" description="Helical" evidence="7">
    <location>
        <begin position="353"/>
        <end position="371"/>
    </location>
</feature>
<feature type="transmembrane region" description="Helical" evidence="7">
    <location>
        <begin position="229"/>
        <end position="251"/>
    </location>
</feature>
<dbReference type="Pfam" id="PF01554">
    <property type="entry name" value="MatE"/>
    <property type="match status" value="2"/>
</dbReference>
<sequence>MPIEIARGFIPLWTFLEKFRYGPTVNWRAEPVASPEVRMFSFAAHKRSGVWRAVSGLAIPLFAAESLNFAAQLGIVAILGRMGGEAVYVRSLYQPVSLIVLALGVGFAVCNQVAAAISKGAGRPQDVLSNAASLARVWLGLGAALCLVLAVAAPFVPGLLHVDAGLRDTVASFLRWTSAAGLLAVGVELCASSLRGYGYVRQATALVICTAGVRIGVVAGLGLGAGAGIAAVPVAEAAAGVIGLAMGVVLLRRTELWHPPAVRVWRREVVTDLRRIGVPIAMSFLVLSAYNFAVITVLGKYGQDAVAGFTVVSTLQGLVLLPGMVLGTATAITINQQRGAGEWGRIRTSMRGGIEVTVATYVVIAVLVWSLHDVVARLIGGDAGVAAAAGGYLGAVALTYAVQGPVLASLTVMEETGGGFRAITLNAIYFGLIVAVGAAAAHAAGSADGFYAAVAYCNLIGVTVPLVAVRHVRQLSVRGGAAQAAV</sequence>
<feature type="transmembrane region" description="Helical" evidence="7">
    <location>
        <begin position="305"/>
        <end position="332"/>
    </location>
</feature>
<reference evidence="8 9" key="1">
    <citation type="submission" date="2020-03" db="EMBL/GenBank/DDBJ databases">
        <title>WGS of actinomycetes isolated from Thailand.</title>
        <authorList>
            <person name="Thawai C."/>
        </authorList>
    </citation>
    <scope>NUCLEOTIDE SEQUENCE [LARGE SCALE GENOMIC DNA]</scope>
    <source>
        <strain evidence="8 9">FMUSA5-5</strain>
    </source>
</reference>
<feature type="transmembrane region" description="Helical" evidence="7">
    <location>
        <begin position="383"/>
        <end position="402"/>
    </location>
</feature>
<evidence type="ECO:0000256" key="3">
    <source>
        <dbReference type="ARBA" id="ARBA00022475"/>
    </source>
</evidence>
<dbReference type="InterPro" id="IPR052031">
    <property type="entry name" value="Membrane_Transporter-Flippase"/>
</dbReference>
<comment type="caution">
    <text evidence="8">The sequence shown here is derived from an EMBL/GenBank/DDBJ whole genome shotgun (WGS) entry which is preliminary data.</text>
</comment>
<evidence type="ECO:0000256" key="4">
    <source>
        <dbReference type="ARBA" id="ARBA00022692"/>
    </source>
</evidence>
<keyword evidence="2" id="KW-0813">Transport</keyword>
<feature type="transmembrane region" description="Helical" evidence="7">
    <location>
        <begin position="276"/>
        <end position="299"/>
    </location>
</feature>
<keyword evidence="5 7" id="KW-1133">Transmembrane helix</keyword>
<feature type="transmembrane region" description="Helical" evidence="7">
    <location>
        <begin position="137"/>
        <end position="161"/>
    </location>
</feature>
<feature type="transmembrane region" description="Helical" evidence="7">
    <location>
        <begin position="57"/>
        <end position="80"/>
    </location>
</feature>
<gene>
    <name evidence="8" type="ORF">HCN51_24060</name>
</gene>
<proteinExistence type="predicted"/>
<protein>
    <submittedName>
        <fullName evidence="8">MATE family efflux transporter</fullName>
    </submittedName>
</protein>
<keyword evidence="4 7" id="KW-0812">Transmembrane</keyword>
<dbReference type="PANTHER" id="PTHR43549">
    <property type="entry name" value="MULTIDRUG RESISTANCE PROTEIN YPNP-RELATED"/>
    <property type="match status" value="1"/>
</dbReference>
<dbReference type="EMBL" id="JAATEP010000017">
    <property type="protein sequence ID" value="NJP92508.1"/>
    <property type="molecule type" value="Genomic_DNA"/>
</dbReference>
<evidence type="ECO:0000313" key="9">
    <source>
        <dbReference type="Proteomes" id="UP000696294"/>
    </source>
</evidence>
<accession>A0ABX1BBI7</accession>
<feature type="transmembrane region" description="Helical" evidence="7">
    <location>
        <begin position="203"/>
        <end position="223"/>
    </location>
</feature>
<evidence type="ECO:0000256" key="1">
    <source>
        <dbReference type="ARBA" id="ARBA00004651"/>
    </source>
</evidence>